<organism evidence="2 3">
    <name type="scientific">Eumeta variegata</name>
    <name type="common">Bagworm moth</name>
    <name type="synonym">Eumeta japonica</name>
    <dbReference type="NCBI Taxonomy" id="151549"/>
    <lineage>
        <taxon>Eukaryota</taxon>
        <taxon>Metazoa</taxon>
        <taxon>Ecdysozoa</taxon>
        <taxon>Arthropoda</taxon>
        <taxon>Hexapoda</taxon>
        <taxon>Insecta</taxon>
        <taxon>Pterygota</taxon>
        <taxon>Neoptera</taxon>
        <taxon>Endopterygota</taxon>
        <taxon>Lepidoptera</taxon>
        <taxon>Glossata</taxon>
        <taxon>Ditrysia</taxon>
        <taxon>Tineoidea</taxon>
        <taxon>Psychidae</taxon>
        <taxon>Oiketicinae</taxon>
        <taxon>Eumeta</taxon>
    </lineage>
</organism>
<evidence type="ECO:0000313" key="2">
    <source>
        <dbReference type="EMBL" id="GBP30439.1"/>
    </source>
</evidence>
<reference evidence="2 3" key="1">
    <citation type="journal article" date="2019" name="Commun. Biol.">
        <title>The bagworm genome reveals a unique fibroin gene that provides high tensile strength.</title>
        <authorList>
            <person name="Kono N."/>
            <person name="Nakamura H."/>
            <person name="Ohtoshi R."/>
            <person name="Tomita M."/>
            <person name="Numata K."/>
            <person name="Arakawa K."/>
        </authorList>
    </citation>
    <scope>NUCLEOTIDE SEQUENCE [LARGE SCALE GENOMIC DNA]</scope>
</reference>
<sequence>MKREVAEARERPATHIRRDEDKAGSLYPLRIWAEYHHVAARCRDSRLVTCTVCAHTLSADADRETAPVRHGGLFLAHRQFRSSLRPPTTVTVGFISSAPTWKIPRKPSVTVRVAGEPSGLFRLNYRRCKCGLFRNSAPGAPAAARPSAEFEFKKGSPSL</sequence>
<keyword evidence="3" id="KW-1185">Reference proteome</keyword>
<feature type="compositionally biased region" description="Low complexity" evidence="1">
    <location>
        <begin position="138"/>
        <end position="147"/>
    </location>
</feature>
<proteinExistence type="predicted"/>
<dbReference type="Proteomes" id="UP000299102">
    <property type="component" value="Unassembled WGS sequence"/>
</dbReference>
<protein>
    <submittedName>
        <fullName evidence="2">Uncharacterized protein</fullName>
    </submittedName>
</protein>
<feature type="compositionally biased region" description="Basic and acidic residues" evidence="1">
    <location>
        <begin position="148"/>
        <end position="159"/>
    </location>
</feature>
<feature type="region of interest" description="Disordered" evidence="1">
    <location>
        <begin position="138"/>
        <end position="159"/>
    </location>
</feature>
<evidence type="ECO:0000313" key="3">
    <source>
        <dbReference type="Proteomes" id="UP000299102"/>
    </source>
</evidence>
<evidence type="ECO:0000256" key="1">
    <source>
        <dbReference type="SAM" id="MobiDB-lite"/>
    </source>
</evidence>
<gene>
    <name evidence="2" type="ORF">EVAR_20891_1</name>
</gene>
<name>A0A4C1UVX9_EUMVA</name>
<comment type="caution">
    <text evidence="2">The sequence shown here is derived from an EMBL/GenBank/DDBJ whole genome shotgun (WGS) entry which is preliminary data.</text>
</comment>
<accession>A0A4C1UVX9</accession>
<dbReference type="EMBL" id="BGZK01000233">
    <property type="protein sequence ID" value="GBP30439.1"/>
    <property type="molecule type" value="Genomic_DNA"/>
</dbReference>
<dbReference type="AlphaFoldDB" id="A0A4C1UVX9"/>